<accession>A0A850QQI4</accession>
<comment type="caution">
    <text evidence="2">The sequence shown here is derived from an EMBL/GenBank/DDBJ whole genome shotgun (WGS) entry which is preliminary data.</text>
</comment>
<dbReference type="Proteomes" id="UP000533429">
    <property type="component" value="Unassembled WGS sequence"/>
</dbReference>
<evidence type="ECO:0000313" key="3">
    <source>
        <dbReference type="Proteomes" id="UP000533429"/>
    </source>
</evidence>
<gene>
    <name evidence="2" type="ORF">HWA77_02105</name>
</gene>
<dbReference type="AlphaFoldDB" id="A0A850QQI4"/>
<feature type="chain" id="PRO_5032980497" evidence="1">
    <location>
        <begin position="23"/>
        <end position="132"/>
    </location>
</feature>
<name>A0A850QQI4_PHODD</name>
<feature type="signal peptide" evidence="1">
    <location>
        <begin position="1"/>
        <end position="22"/>
    </location>
</feature>
<evidence type="ECO:0000256" key="1">
    <source>
        <dbReference type="SAM" id="SignalP"/>
    </source>
</evidence>
<evidence type="ECO:0000313" key="2">
    <source>
        <dbReference type="EMBL" id="NVO98999.1"/>
    </source>
</evidence>
<dbReference type="EMBL" id="JABXOR010000129">
    <property type="protein sequence ID" value="NVO98999.1"/>
    <property type="molecule type" value="Genomic_DNA"/>
</dbReference>
<sequence length="132" mass="14945">MFVKPSSAIPLSLLFLSFSYNAFSLGITTEEWGDDGNGNLMVESKGSEYFYATIDYDTTLQDVAVSFINFSPLSCSNGYSSKITRENPMIINRVKVKVSRQCVDNGVLRYFPTTDKGKNYLINQFKKILMYQ</sequence>
<organism evidence="2 3">
    <name type="scientific">Photobacterium damselae subsp. damselae</name>
    <name type="common">Listonella damsela</name>
    <dbReference type="NCBI Taxonomy" id="85581"/>
    <lineage>
        <taxon>Bacteria</taxon>
        <taxon>Pseudomonadati</taxon>
        <taxon>Pseudomonadota</taxon>
        <taxon>Gammaproteobacteria</taxon>
        <taxon>Vibrionales</taxon>
        <taxon>Vibrionaceae</taxon>
        <taxon>Photobacterium</taxon>
    </lineage>
</organism>
<reference evidence="2 3" key="1">
    <citation type="submission" date="2020-06" db="EMBL/GenBank/DDBJ databases">
        <title>Photobacterium damselae subsp. damselae comparative genomics.</title>
        <authorList>
            <person name="Osorio C.R."/>
        </authorList>
    </citation>
    <scope>NUCLEOTIDE SEQUENCE [LARGE SCALE GENOMIC DNA]</scope>
    <source>
        <strain evidence="2 3">TW250/03</strain>
    </source>
</reference>
<keyword evidence="1" id="KW-0732">Signal</keyword>
<protein>
    <submittedName>
        <fullName evidence="2">Uncharacterized protein</fullName>
    </submittedName>
</protein>
<proteinExistence type="predicted"/>